<reference evidence="1 2" key="1">
    <citation type="submission" date="2010-06" db="EMBL/GenBank/DDBJ databases">
        <title>Complete sequence chromosome of Methanohalobium evestigatum Z-7303.</title>
        <authorList>
            <consortium name="US DOE Joint Genome Institute"/>
            <person name="Lucas S."/>
            <person name="Copeland A."/>
            <person name="Lapidus A."/>
            <person name="Cheng J.-F."/>
            <person name="Bruce D."/>
            <person name="Goodwin L."/>
            <person name="Pitluck S."/>
            <person name="Saunders E."/>
            <person name="Detter J.C."/>
            <person name="Han C."/>
            <person name="Tapia R."/>
            <person name="Land M."/>
            <person name="Hauser L."/>
            <person name="Kyrpides N."/>
            <person name="Mikhailova N."/>
            <person name="Sieprawska-Lupa M."/>
            <person name="Whitman W.B."/>
            <person name="Anderson I."/>
            <person name="Woyke T."/>
        </authorList>
    </citation>
    <scope>NUCLEOTIDE SEQUENCE [LARGE SCALE GENOMIC DNA]</scope>
    <source>
        <strain evidence="2">ATCC BAA-1072 / DSM 3721 / NBRC 107634 / OCM 161 / Z-7303</strain>
    </source>
</reference>
<evidence type="ECO:0000313" key="1">
    <source>
        <dbReference type="EMBL" id="ADI73548.1"/>
    </source>
</evidence>
<gene>
    <name evidence="1" type="ordered locus">Metev_0642</name>
</gene>
<dbReference type="EMBL" id="CP002069">
    <property type="protein sequence ID" value="ADI73548.1"/>
    <property type="molecule type" value="Genomic_DNA"/>
</dbReference>
<dbReference type="AlphaFoldDB" id="D7E8K6"/>
<dbReference type="GeneID" id="9346264"/>
<name>D7E8K6_METEZ</name>
<dbReference type="RefSeq" id="WP_013194116.1">
    <property type="nucleotide sequence ID" value="NC_014253.1"/>
</dbReference>
<evidence type="ECO:0000313" key="2">
    <source>
        <dbReference type="Proteomes" id="UP000000391"/>
    </source>
</evidence>
<dbReference type="STRING" id="644295.Metev_0642"/>
<dbReference type="HOGENOM" id="CLU_2461763_0_0_2"/>
<proteinExistence type="predicted"/>
<dbReference type="KEGG" id="mev:Metev_0642"/>
<keyword evidence="2" id="KW-1185">Reference proteome</keyword>
<dbReference type="Proteomes" id="UP000000391">
    <property type="component" value="Chromosome"/>
</dbReference>
<organism evidence="1 2">
    <name type="scientific">Methanohalobium evestigatum (strain ATCC BAA-1072 / DSM 3721 / NBRC 107634 / OCM 161 / Z-7303)</name>
    <dbReference type="NCBI Taxonomy" id="644295"/>
    <lineage>
        <taxon>Archaea</taxon>
        <taxon>Methanobacteriati</taxon>
        <taxon>Methanobacteriota</taxon>
        <taxon>Stenosarchaea group</taxon>
        <taxon>Methanomicrobia</taxon>
        <taxon>Methanosarcinales</taxon>
        <taxon>Methanosarcinaceae</taxon>
        <taxon>Methanohalobium</taxon>
    </lineage>
</organism>
<accession>D7E8K6</accession>
<sequence>MTFKVILNNKSGGLAMNGEDLLHILPPEIQESIENSDDEEVQQHFARSNIVYLTANQDVVDCTNFTRDELTAELEKCTERVFGESSEV</sequence>
<protein>
    <submittedName>
        <fullName evidence="1">Uncharacterized protein</fullName>
    </submittedName>
</protein>